<organism evidence="1 2">
    <name type="scientific">Riccia fluitans</name>
    <dbReference type="NCBI Taxonomy" id="41844"/>
    <lineage>
        <taxon>Eukaryota</taxon>
        <taxon>Viridiplantae</taxon>
        <taxon>Streptophyta</taxon>
        <taxon>Embryophyta</taxon>
        <taxon>Marchantiophyta</taxon>
        <taxon>Marchantiopsida</taxon>
        <taxon>Marchantiidae</taxon>
        <taxon>Marchantiales</taxon>
        <taxon>Ricciaceae</taxon>
        <taxon>Riccia</taxon>
    </lineage>
</organism>
<sequence length="236" mass="27555">MLKVMATSILCIHLALEQDNLVPPLELFKLKDMHMIDVEAEDDSMRMWALALQVVSMVIGAIDVRESRWWIRERSTFWYDYFLVSAYEDFCWRNFMGMPRRVFYWMVFKVADIPRRQVIRFRKPMLVEIRVGACLHRLVSGHTYFHVGDRFGLGESTIQDLMEEVIQAIITVFGLGYLKWPTEDDLKVVSDGFQRRVGLPNYIGAIDGSHIRLRSPTSHEQGTTIGKDIILSFYKL</sequence>
<proteinExistence type="predicted"/>
<gene>
    <name evidence="1" type="ORF">R1flu_017965</name>
</gene>
<reference evidence="1 2" key="1">
    <citation type="submission" date="2024-09" db="EMBL/GenBank/DDBJ databases">
        <title>Chromosome-scale assembly of Riccia fluitans.</title>
        <authorList>
            <person name="Paukszto L."/>
            <person name="Sawicki J."/>
            <person name="Karawczyk K."/>
            <person name="Piernik-Szablinska J."/>
            <person name="Szczecinska M."/>
            <person name="Mazdziarz M."/>
        </authorList>
    </citation>
    <scope>NUCLEOTIDE SEQUENCE [LARGE SCALE GENOMIC DNA]</scope>
    <source>
        <strain evidence="1">Rf_01</strain>
        <tissue evidence="1">Aerial parts of the thallus</tissue>
    </source>
</reference>
<dbReference type="Proteomes" id="UP001605036">
    <property type="component" value="Unassembled WGS sequence"/>
</dbReference>
<comment type="caution">
    <text evidence="1">The sequence shown here is derived from an EMBL/GenBank/DDBJ whole genome shotgun (WGS) entry which is preliminary data.</text>
</comment>
<dbReference type="AlphaFoldDB" id="A0ABD1ZFI5"/>
<name>A0ABD1ZFI5_9MARC</name>
<dbReference type="EMBL" id="JBHFFA010000001">
    <property type="protein sequence ID" value="KAL2649837.1"/>
    <property type="molecule type" value="Genomic_DNA"/>
</dbReference>
<keyword evidence="2" id="KW-1185">Reference proteome</keyword>
<evidence type="ECO:0000313" key="2">
    <source>
        <dbReference type="Proteomes" id="UP001605036"/>
    </source>
</evidence>
<evidence type="ECO:0000313" key="1">
    <source>
        <dbReference type="EMBL" id="KAL2649837.1"/>
    </source>
</evidence>
<accession>A0ABD1ZFI5</accession>
<protein>
    <recommendedName>
        <fullName evidence="3">Nuclease HARBI1</fullName>
    </recommendedName>
</protein>
<evidence type="ECO:0008006" key="3">
    <source>
        <dbReference type="Google" id="ProtNLM"/>
    </source>
</evidence>